<name>A0A839IKQ8_9GAMM</name>
<organism evidence="1 2">
    <name type="scientific">Oceanospirillum sediminis</name>
    <dbReference type="NCBI Taxonomy" id="2760088"/>
    <lineage>
        <taxon>Bacteria</taxon>
        <taxon>Pseudomonadati</taxon>
        <taxon>Pseudomonadota</taxon>
        <taxon>Gammaproteobacteria</taxon>
        <taxon>Oceanospirillales</taxon>
        <taxon>Oceanospirillaceae</taxon>
        <taxon>Oceanospirillum</taxon>
    </lineage>
</organism>
<dbReference type="RefSeq" id="WP_182807734.1">
    <property type="nucleotide sequence ID" value="NZ_JACJFM010000004.1"/>
</dbReference>
<dbReference type="AlphaFoldDB" id="A0A839IKQ8"/>
<dbReference type="InterPro" id="IPR021727">
    <property type="entry name" value="DUF3299"/>
</dbReference>
<dbReference type="Proteomes" id="UP000565262">
    <property type="component" value="Unassembled WGS sequence"/>
</dbReference>
<evidence type="ECO:0000313" key="1">
    <source>
        <dbReference type="EMBL" id="MBB1485953.1"/>
    </source>
</evidence>
<reference evidence="1 2" key="1">
    <citation type="submission" date="2020-08" db="EMBL/GenBank/DDBJ databases">
        <title>Oceanospirillum sp. nov. isolated from marine sediment.</title>
        <authorList>
            <person name="Ji X."/>
        </authorList>
    </citation>
    <scope>NUCLEOTIDE SEQUENCE [LARGE SCALE GENOMIC DNA]</scope>
    <source>
        <strain evidence="1 2">D5</strain>
    </source>
</reference>
<gene>
    <name evidence="1" type="ORF">H4O21_04905</name>
</gene>
<keyword evidence="2" id="KW-1185">Reference proteome</keyword>
<dbReference type="Pfam" id="PF11736">
    <property type="entry name" value="DUF3299"/>
    <property type="match status" value="1"/>
</dbReference>
<dbReference type="Gene3D" id="2.40.50.870">
    <property type="entry name" value="Protein of unknown function (DUF3299)"/>
    <property type="match status" value="1"/>
</dbReference>
<accession>A0A839IKQ8</accession>
<comment type="caution">
    <text evidence="1">The sequence shown here is derived from an EMBL/GenBank/DDBJ whole genome shotgun (WGS) entry which is preliminary data.</text>
</comment>
<proteinExistence type="predicted"/>
<protein>
    <submittedName>
        <fullName evidence="1">DUF3299 domain-containing protein</fullName>
    </submittedName>
</protein>
<sequence>MIDSAQATFSFRKGSSFSGNIASIFSLCQQGIRASVVTILVLLLASPVIAAEYPKGFDQLPERIQARWNGQLLDLEWDDLVPEGFRADAILDQYDPEKIAVLTDDDPLIQEIMGKLEEAYLSAPVVGVLDHQPVRLGGFIVPLELEQEGVTEFLLVPYFGACIHVPPPPSNQILYVKTETPIAQDSLEDAVWVSGRLSVEGETTNLAQAGYTLFAEDITPIEY</sequence>
<evidence type="ECO:0000313" key="2">
    <source>
        <dbReference type="Proteomes" id="UP000565262"/>
    </source>
</evidence>
<dbReference type="EMBL" id="JACJFM010000004">
    <property type="protein sequence ID" value="MBB1485953.1"/>
    <property type="molecule type" value="Genomic_DNA"/>
</dbReference>